<keyword evidence="2" id="KW-1185">Reference proteome</keyword>
<dbReference type="Proteomes" id="UP001067708">
    <property type="component" value="Unassembled WGS sequence"/>
</dbReference>
<sequence>MWTKDEVVTSLMRSEIQKSRVAEFLNLEKPWNRYKRGEFAALIAMEAHANIELSNILNNGRARYELFDLYLKNENTLPPIVSSNGCIIVWVDCLKKYKESLELKSRLQP</sequence>
<gene>
    <name evidence="1" type="ORF">O0535_22285</name>
</gene>
<dbReference type="EMBL" id="JAPTNG010000023">
    <property type="protein sequence ID" value="MCZ0833440.1"/>
    <property type="molecule type" value="Genomic_DNA"/>
</dbReference>
<organism evidence="1 2">
    <name type="scientific">Brevibacillus halotolerans</name>
    <dbReference type="NCBI Taxonomy" id="1507437"/>
    <lineage>
        <taxon>Bacteria</taxon>
        <taxon>Bacillati</taxon>
        <taxon>Bacillota</taxon>
        <taxon>Bacilli</taxon>
        <taxon>Bacillales</taxon>
        <taxon>Paenibacillaceae</taxon>
        <taxon>Brevibacillus</taxon>
    </lineage>
</organism>
<accession>A0ABT4I307</accession>
<name>A0ABT4I307_9BACL</name>
<comment type="caution">
    <text evidence="1">The sequence shown here is derived from an EMBL/GenBank/DDBJ whole genome shotgun (WGS) entry which is preliminary data.</text>
</comment>
<dbReference type="RefSeq" id="WP_258418386.1">
    <property type="nucleotide sequence ID" value="NZ_JAPTNG010000023.1"/>
</dbReference>
<proteinExistence type="predicted"/>
<reference evidence="1" key="1">
    <citation type="submission" date="2022-09" db="EMBL/GenBank/DDBJ databases">
        <title>Genome analysis and characterization of larvicidal activity of Brevibacillus strains.</title>
        <authorList>
            <person name="Patrusheva E.V."/>
            <person name="Izotova A.O."/>
            <person name="Toshchakov S.V."/>
            <person name="Sineoky S.P."/>
        </authorList>
    </citation>
    <scope>NUCLEOTIDE SEQUENCE</scope>
    <source>
        <strain evidence="1">VKPM_B-13244</strain>
    </source>
</reference>
<protein>
    <submittedName>
        <fullName evidence="1">Uncharacterized protein</fullName>
    </submittedName>
</protein>
<evidence type="ECO:0000313" key="2">
    <source>
        <dbReference type="Proteomes" id="UP001067708"/>
    </source>
</evidence>
<evidence type="ECO:0000313" key="1">
    <source>
        <dbReference type="EMBL" id="MCZ0833440.1"/>
    </source>
</evidence>